<feature type="compositionally biased region" description="Basic and acidic residues" evidence="1">
    <location>
        <begin position="279"/>
        <end position="288"/>
    </location>
</feature>
<dbReference type="EMBL" id="JANBPU010000057">
    <property type="protein sequence ID" value="KAJ1917961.1"/>
    <property type="molecule type" value="Genomic_DNA"/>
</dbReference>
<evidence type="ECO:0000313" key="2">
    <source>
        <dbReference type="EMBL" id="KAJ1917961.1"/>
    </source>
</evidence>
<feature type="compositionally biased region" description="Polar residues" evidence="1">
    <location>
        <begin position="328"/>
        <end position="354"/>
    </location>
</feature>
<feature type="region of interest" description="Disordered" evidence="1">
    <location>
        <begin position="1443"/>
        <end position="1525"/>
    </location>
</feature>
<evidence type="ECO:0000313" key="3">
    <source>
        <dbReference type="Proteomes" id="UP001150538"/>
    </source>
</evidence>
<feature type="compositionally biased region" description="Polar residues" evidence="1">
    <location>
        <begin position="75"/>
        <end position="107"/>
    </location>
</feature>
<feature type="compositionally biased region" description="Polar residues" evidence="1">
    <location>
        <begin position="305"/>
        <end position="321"/>
    </location>
</feature>
<feature type="compositionally biased region" description="Basic and acidic residues" evidence="1">
    <location>
        <begin position="761"/>
        <end position="781"/>
    </location>
</feature>
<feature type="region of interest" description="Disordered" evidence="1">
    <location>
        <begin position="1161"/>
        <end position="1184"/>
    </location>
</feature>
<feature type="compositionally biased region" description="Basic residues" evidence="1">
    <location>
        <begin position="1482"/>
        <end position="1501"/>
    </location>
</feature>
<feature type="compositionally biased region" description="Basic and acidic residues" evidence="1">
    <location>
        <begin position="723"/>
        <end position="741"/>
    </location>
</feature>
<comment type="caution">
    <text evidence="2">The sequence shown here is derived from an EMBL/GenBank/DDBJ whole genome shotgun (WGS) entry which is preliminary data.</text>
</comment>
<feature type="region of interest" description="Disordered" evidence="1">
    <location>
        <begin position="511"/>
        <end position="540"/>
    </location>
</feature>
<protein>
    <submittedName>
        <fullName evidence="2">Uncharacterized protein</fullName>
    </submittedName>
</protein>
<feature type="compositionally biased region" description="Polar residues" evidence="1">
    <location>
        <begin position="265"/>
        <end position="278"/>
    </location>
</feature>
<feature type="compositionally biased region" description="Basic and acidic residues" evidence="1">
    <location>
        <begin position="1068"/>
        <end position="1082"/>
    </location>
</feature>
<feature type="compositionally biased region" description="Polar residues" evidence="1">
    <location>
        <begin position="463"/>
        <end position="482"/>
    </location>
</feature>
<accession>A0A9W7ZWD6</accession>
<name>A0A9W7ZWD6_9FUNG</name>
<feature type="region of interest" description="Disordered" evidence="1">
    <location>
        <begin position="714"/>
        <end position="865"/>
    </location>
</feature>
<dbReference type="Proteomes" id="UP001150538">
    <property type="component" value="Unassembled WGS sequence"/>
</dbReference>
<feature type="region of interest" description="Disordered" evidence="1">
    <location>
        <begin position="1068"/>
        <end position="1123"/>
    </location>
</feature>
<feature type="region of interest" description="Disordered" evidence="1">
    <location>
        <begin position="1542"/>
        <end position="1570"/>
    </location>
</feature>
<evidence type="ECO:0000256" key="1">
    <source>
        <dbReference type="SAM" id="MobiDB-lite"/>
    </source>
</evidence>
<feature type="compositionally biased region" description="Polar residues" evidence="1">
    <location>
        <begin position="33"/>
        <end position="51"/>
    </location>
</feature>
<feature type="region of interest" description="Disordered" evidence="1">
    <location>
        <begin position="75"/>
        <end position="145"/>
    </location>
</feature>
<feature type="compositionally biased region" description="Basic and acidic residues" evidence="1">
    <location>
        <begin position="1815"/>
        <end position="1837"/>
    </location>
</feature>
<feature type="region of interest" description="Disordered" evidence="1">
    <location>
        <begin position="617"/>
        <end position="654"/>
    </location>
</feature>
<feature type="region of interest" description="Disordered" evidence="1">
    <location>
        <begin position="22"/>
        <end position="51"/>
    </location>
</feature>
<feature type="compositionally biased region" description="Polar residues" evidence="1">
    <location>
        <begin position="1543"/>
        <end position="1555"/>
    </location>
</feature>
<feature type="compositionally biased region" description="Low complexity" evidence="1">
    <location>
        <begin position="203"/>
        <end position="240"/>
    </location>
</feature>
<feature type="compositionally biased region" description="Polar residues" evidence="1">
    <location>
        <begin position="1507"/>
        <end position="1525"/>
    </location>
</feature>
<reference evidence="2" key="1">
    <citation type="submission" date="2022-07" db="EMBL/GenBank/DDBJ databases">
        <title>Phylogenomic reconstructions and comparative analyses of Kickxellomycotina fungi.</title>
        <authorList>
            <person name="Reynolds N.K."/>
            <person name="Stajich J.E."/>
            <person name="Barry K."/>
            <person name="Grigoriev I.V."/>
            <person name="Crous P."/>
            <person name="Smith M.E."/>
        </authorList>
    </citation>
    <scope>NUCLEOTIDE SEQUENCE</scope>
    <source>
        <strain evidence="2">NBRC 100468</strain>
    </source>
</reference>
<sequence>MTTEARGFGSKIEYPAYLSYTSVSKPKSDRSTKCSSNDTAGTRLSVTPSSRDSFQLLTANINNIADSFDNATTPISANPIKSDQMTPHQATEPSSLYTNNSDRSVSVNEDRPPVFPSGGDNPSKYQSPKAEHAESVPPRRSSRLRPLSMTSFTSLHIDEGLVNDWGDVLDSIPRISQMTESPTQPSAEMFEAAGSVSENKYESSGNKNNSSDYYNSSQVTGDSHVALSSHSSSPPKGSLVENEQHLLSAPDEENGDRSLPGTTPGDPQSDFNSIATEKSNSDKIIARSVEEGYMREPVLLSRPWTGSVNDEYTAPQQNKNTGSEKSRNSHVATDASKQNTAAAAQPPHSNIPTLSIDTKLKSKRPGFSNQDEDSNKPELIDVLNTIYTLHSATSPVTGGNSSFGRMLSSAISSVANSSEAPTSPITNARMKLWNMLTGYNKQKDDALKSLKPTPRINGEKSPKLSSDISGRADGSSTGISIPKSESNTISSALLIRRLTVSVGRPISSESISRSKKLHRSPSLSDIPYIKPPMPVSSKTPGQIVASQTSLNKELLSKGETLADRCSAQASSRSSKHKRWISADLYRIDFSKPGSAVASPKEPRKSVLRLSVNSVPWSQESHQSLSSMKAVKSSVTSMSPKATRATHGSSQYTSQAGRVSLVSQATTSNPASQEDKQKHLNKAYERLFSPNNDDAKLPTSSLSITSLESPKKVSFGPMVFSPFETKESDEGSPAEKQREESRLLTTYSLDVRDSPVSSNPDENTKDSRAQDRAYAKSFESHKSGAVLEDIIEEDPRKTWDETSDEDSVSSGSAEESNYIPGAENSLLTTNTEKPLSPKQRKKAKTRSEMFFGSDDESEEHDDYDDGFDDLPYIGVKKSTRRKSGDDKYAGYESDDSYTSPNVNAAEANTAIFDYIRKRTESVRAKLEAERWLAKQKSSGGGNKKSILLSGAHIPTDMVDSLCASFSFDTSELKLTRFDMTTPDVLKTKSPNNIVGMLDEYGDIYDPPSSIYESECAAPCSPLLIPSRTLATLNRFASRSRENVSSANQSVESFGSQLGKSFRGLFHRVESKLGPKSSHTDSGAKSKMQKSSPFNVLSQSQKGPNPQSLPPPQPQPQSSRVHSIASNTNDGESILSLTNIESAIGSFDISSDLESSMARAGRSSFRSNSCSNPHTNHGATLSNPSISIRGQKYHASLDEGHRDYVPNDVRSETGSFIKLGPSKLRPSTAGRISEARSWVRFVKKVDSEPPNAEGGMSYRGSLDKARKFIKPLVPSGLASVSFADRNSMGGNNTQRAKTVLLSTTSRASASNEGRPTTNASTIKNWKPKRLFATIANRAKRAGSTLDVVIQEDAPELQKKSSMQILRVRKEPSPNDIEDANLFNSSNPSLASDDKSVSKVLYSAPLQTSYATVSAGSVVTSGIRTPPPTADNITKSIMSHRNILPLFTPLPEPSAQHSGPGSGEVTPVITASRLDTPLGTPQGQLRRRNAVHGKQSRGGIRRRGTRENSEGSCSLHRSQSGRGANLDQAQGQILQRPYTTYDGMISHSNATSLPSPNATAEPPLSVGVSIGGSSGPLLTPEPVLSPNNYTQSLDMLYPSSYTGPLPQTSPTVKSQSMRSSLKAGAPASNMMSGNTINNTLVPQIATEISNIDTSRTSSIIIGSEQNATSSPVLSIANNAYIPSVSSARSSSIVSRKKYDDGNQDISTTTDIILDKFSLSPKPSVSFTAVNGPEQLRERVVSSGESIDVAAIAVSSASINNHEQSLQTSNKSETMPSASKIQSSDYDYVQTSKVATATDVPSCSKKSNPTYKDSSNMSIHDEGKDQTSEKELPQKGSREAESAAVVTKETSDVVGISSSSYDDEYSFSLNPDSVVFWYEFDN</sequence>
<feature type="compositionally biased region" description="Polar residues" evidence="1">
    <location>
        <begin position="1087"/>
        <end position="1101"/>
    </location>
</feature>
<feature type="region of interest" description="Disordered" evidence="1">
    <location>
        <begin position="444"/>
        <end position="482"/>
    </location>
</feature>
<feature type="region of interest" description="Disordered" evidence="1">
    <location>
        <begin position="1757"/>
        <end position="1779"/>
    </location>
</feature>
<proteinExistence type="predicted"/>
<feature type="region of interest" description="Disordered" evidence="1">
    <location>
        <begin position="1793"/>
        <end position="1845"/>
    </location>
</feature>
<feature type="region of interest" description="Disordered" evidence="1">
    <location>
        <begin position="305"/>
        <end position="354"/>
    </location>
</feature>
<feature type="compositionally biased region" description="Acidic residues" evidence="1">
    <location>
        <begin position="852"/>
        <end position="865"/>
    </location>
</feature>
<feature type="region of interest" description="Disordered" evidence="1">
    <location>
        <begin position="178"/>
        <end position="288"/>
    </location>
</feature>
<keyword evidence="3" id="KW-1185">Reference proteome</keyword>
<organism evidence="2 3">
    <name type="scientific">Mycoemilia scoparia</name>
    <dbReference type="NCBI Taxonomy" id="417184"/>
    <lineage>
        <taxon>Eukaryota</taxon>
        <taxon>Fungi</taxon>
        <taxon>Fungi incertae sedis</taxon>
        <taxon>Zoopagomycota</taxon>
        <taxon>Kickxellomycotina</taxon>
        <taxon>Kickxellomycetes</taxon>
        <taxon>Kickxellales</taxon>
        <taxon>Kickxellaceae</taxon>
        <taxon>Mycoemilia</taxon>
    </lineage>
</organism>
<feature type="compositionally biased region" description="Polar residues" evidence="1">
    <location>
        <begin position="1162"/>
        <end position="1184"/>
    </location>
</feature>
<feature type="compositionally biased region" description="Polar residues" evidence="1">
    <location>
        <begin position="1793"/>
        <end position="1814"/>
    </location>
</feature>
<gene>
    <name evidence="2" type="ORF">H4219_002902</name>
</gene>